<protein>
    <submittedName>
        <fullName evidence="2">Bis(5'-nucleosyl)-tetraphosphatase</fullName>
    </submittedName>
</protein>
<dbReference type="SUPFAM" id="SSF56300">
    <property type="entry name" value="Metallo-dependent phosphatases"/>
    <property type="match status" value="1"/>
</dbReference>
<dbReference type="RefSeq" id="WP_188659251.1">
    <property type="nucleotide sequence ID" value="NZ_BMIH01000003.1"/>
</dbReference>
<dbReference type="EMBL" id="BMIH01000003">
    <property type="protein sequence ID" value="GGB35948.1"/>
    <property type="molecule type" value="Genomic_DNA"/>
</dbReference>
<proteinExistence type="predicted"/>
<dbReference type="GO" id="GO:0008803">
    <property type="term" value="F:bis(5'-nucleosyl)-tetraphosphatase (symmetrical) activity"/>
    <property type="evidence" value="ECO:0007669"/>
    <property type="project" value="TreeGrafter"/>
</dbReference>
<organism evidence="2 3">
    <name type="scientific">Sphingomonas metalli</name>
    <dbReference type="NCBI Taxonomy" id="1779358"/>
    <lineage>
        <taxon>Bacteria</taxon>
        <taxon>Pseudomonadati</taxon>
        <taxon>Pseudomonadota</taxon>
        <taxon>Alphaproteobacteria</taxon>
        <taxon>Sphingomonadales</taxon>
        <taxon>Sphingomonadaceae</taxon>
        <taxon>Sphingomonas</taxon>
    </lineage>
</organism>
<comment type="caution">
    <text evidence="2">The sequence shown here is derived from an EMBL/GenBank/DDBJ whole genome shotgun (WGS) entry which is preliminary data.</text>
</comment>
<dbReference type="PANTHER" id="PTHR42850:SF4">
    <property type="entry name" value="ZINC-DEPENDENT ENDOPOLYPHOSPHATASE"/>
    <property type="match status" value="1"/>
</dbReference>
<evidence type="ECO:0000259" key="1">
    <source>
        <dbReference type="PROSITE" id="PS00125"/>
    </source>
</evidence>
<dbReference type="PANTHER" id="PTHR42850">
    <property type="entry name" value="METALLOPHOSPHOESTERASE"/>
    <property type="match status" value="1"/>
</dbReference>
<evidence type="ECO:0000313" key="2">
    <source>
        <dbReference type="EMBL" id="GGB35948.1"/>
    </source>
</evidence>
<dbReference type="GO" id="GO:0110154">
    <property type="term" value="P:RNA decapping"/>
    <property type="evidence" value="ECO:0007669"/>
    <property type="project" value="TreeGrafter"/>
</dbReference>
<dbReference type="Gene3D" id="3.60.21.10">
    <property type="match status" value="1"/>
</dbReference>
<dbReference type="Pfam" id="PF00149">
    <property type="entry name" value="Metallophos"/>
    <property type="match status" value="1"/>
</dbReference>
<dbReference type="GO" id="GO:0005737">
    <property type="term" value="C:cytoplasm"/>
    <property type="evidence" value="ECO:0007669"/>
    <property type="project" value="TreeGrafter"/>
</dbReference>
<dbReference type="PROSITE" id="PS00125">
    <property type="entry name" value="SER_THR_PHOSPHATASE"/>
    <property type="match status" value="1"/>
</dbReference>
<dbReference type="InterPro" id="IPR050126">
    <property type="entry name" value="Ap4A_hydrolase"/>
</dbReference>
<reference evidence="2" key="1">
    <citation type="journal article" date="2014" name="Int. J. Syst. Evol. Microbiol.">
        <title>Complete genome sequence of Corynebacterium casei LMG S-19264T (=DSM 44701T), isolated from a smear-ripened cheese.</title>
        <authorList>
            <consortium name="US DOE Joint Genome Institute (JGI-PGF)"/>
            <person name="Walter F."/>
            <person name="Albersmeier A."/>
            <person name="Kalinowski J."/>
            <person name="Ruckert C."/>
        </authorList>
    </citation>
    <scope>NUCLEOTIDE SEQUENCE</scope>
    <source>
        <strain evidence="2">CGMCC 1.15330</strain>
    </source>
</reference>
<dbReference type="GO" id="GO:0016791">
    <property type="term" value="F:phosphatase activity"/>
    <property type="evidence" value="ECO:0007669"/>
    <property type="project" value="TreeGrafter"/>
</dbReference>
<dbReference type="AlphaFoldDB" id="A0A916WUV7"/>
<sequence>MHQAVLDPLTVAATPIEVVRRADVSRDTPSGATDGQVVYAIGDVHGCYDLLIALLGAIREDAAALPAGGPRPLLLFAGDYVDRGPHSDKVLSTLVWLSRRSPLELVFLKGNHEAMLLDFIERPFHARGWLRVGGAATLAAYGVALPEGEQAVADRCEAIRDELMDRLPASHLDLLRAMPTKVMRGDYLFVHAGVRPGLPLSRQDERDYLWIRDDFLENGQLLEKVVVHGHSWTSASPVLTPWRIGIDTGAYRTGALTAVRLGTPSIEFIQVRQVQPQA</sequence>
<name>A0A916WUV7_9SPHN</name>
<evidence type="ECO:0000313" key="3">
    <source>
        <dbReference type="Proteomes" id="UP000623067"/>
    </source>
</evidence>
<dbReference type="InterPro" id="IPR004843">
    <property type="entry name" value="Calcineurin-like_PHP"/>
</dbReference>
<gene>
    <name evidence="2" type="ORF">GCM10011380_26660</name>
</gene>
<dbReference type="Proteomes" id="UP000623067">
    <property type="component" value="Unassembled WGS sequence"/>
</dbReference>
<keyword evidence="3" id="KW-1185">Reference proteome</keyword>
<feature type="domain" description="Serine/threonine specific protein phosphatases" evidence="1">
    <location>
        <begin position="108"/>
        <end position="113"/>
    </location>
</feature>
<accession>A0A916WUV7</accession>
<dbReference type="InterPro" id="IPR029052">
    <property type="entry name" value="Metallo-depent_PP-like"/>
</dbReference>
<dbReference type="CDD" id="cd00144">
    <property type="entry name" value="MPP_PPP_family"/>
    <property type="match status" value="1"/>
</dbReference>
<reference evidence="2" key="2">
    <citation type="submission" date="2020-09" db="EMBL/GenBank/DDBJ databases">
        <authorList>
            <person name="Sun Q."/>
            <person name="Zhou Y."/>
        </authorList>
    </citation>
    <scope>NUCLEOTIDE SEQUENCE</scope>
    <source>
        <strain evidence="2">CGMCC 1.15330</strain>
    </source>
</reference>
<dbReference type="InterPro" id="IPR006186">
    <property type="entry name" value="Ser/Thr-sp_prot-phosphatase"/>
</dbReference>